<evidence type="ECO:0000256" key="2">
    <source>
        <dbReference type="ARBA" id="ARBA00023234"/>
    </source>
</evidence>
<gene>
    <name evidence="3" type="ORF">POM88_009227</name>
</gene>
<proteinExistence type="predicted"/>
<dbReference type="GO" id="GO:0009501">
    <property type="term" value="C:amyloplast"/>
    <property type="evidence" value="ECO:0007669"/>
    <property type="project" value="UniProtKB-SubCell"/>
</dbReference>
<dbReference type="Proteomes" id="UP001237642">
    <property type="component" value="Unassembled WGS sequence"/>
</dbReference>
<keyword evidence="4" id="KW-1185">Reference proteome</keyword>
<dbReference type="EMBL" id="JAUIZM010000002">
    <property type="protein sequence ID" value="KAK1399364.1"/>
    <property type="molecule type" value="Genomic_DNA"/>
</dbReference>
<comment type="subcellular location">
    <subcellularLocation>
        <location evidence="1">Plastid</location>
        <location evidence="1">Amyloplast</location>
    </subcellularLocation>
</comment>
<dbReference type="Gene3D" id="3.40.50.2000">
    <property type="entry name" value="Glycogen Phosphorylase B"/>
    <property type="match status" value="1"/>
</dbReference>
<keyword evidence="2" id="KW-0035">Amyloplast</keyword>
<sequence length="141" mass="15810">MISPARSKGLPRLPECPLIGFIARLDFQKGVDILSYECKFKVVLGCWEKEHEEWIAYAEPSLKERLRGRGGFSSPISHRIIAGCDILLIPSRFEPCGSNSMRSMRYGTIPVVHATGGIQDSVKNFNIDLESRDEGTGYVYM</sequence>
<evidence type="ECO:0008006" key="5">
    <source>
        <dbReference type="Google" id="ProtNLM"/>
    </source>
</evidence>
<organism evidence="3 4">
    <name type="scientific">Heracleum sosnowskyi</name>
    <dbReference type="NCBI Taxonomy" id="360622"/>
    <lineage>
        <taxon>Eukaryota</taxon>
        <taxon>Viridiplantae</taxon>
        <taxon>Streptophyta</taxon>
        <taxon>Embryophyta</taxon>
        <taxon>Tracheophyta</taxon>
        <taxon>Spermatophyta</taxon>
        <taxon>Magnoliopsida</taxon>
        <taxon>eudicotyledons</taxon>
        <taxon>Gunneridae</taxon>
        <taxon>Pentapetalae</taxon>
        <taxon>asterids</taxon>
        <taxon>campanulids</taxon>
        <taxon>Apiales</taxon>
        <taxon>Apiaceae</taxon>
        <taxon>Apioideae</taxon>
        <taxon>apioid superclade</taxon>
        <taxon>Tordylieae</taxon>
        <taxon>Tordyliinae</taxon>
        <taxon>Heracleum</taxon>
    </lineage>
</organism>
<comment type="caution">
    <text evidence="3">The sequence shown here is derived from an EMBL/GenBank/DDBJ whole genome shotgun (WGS) entry which is preliminary data.</text>
</comment>
<evidence type="ECO:0000256" key="1">
    <source>
        <dbReference type="ARBA" id="ARBA00004602"/>
    </source>
</evidence>
<dbReference type="SUPFAM" id="SSF53756">
    <property type="entry name" value="UDP-Glycosyltransferase/glycogen phosphorylase"/>
    <property type="match status" value="1"/>
</dbReference>
<dbReference type="PANTHER" id="PTHR45825">
    <property type="entry name" value="GRANULE-BOUND STARCH SYNTHASE 1, CHLOROPLASTIC/AMYLOPLASTIC"/>
    <property type="match status" value="1"/>
</dbReference>
<reference evidence="3" key="1">
    <citation type="submission" date="2023-02" db="EMBL/GenBank/DDBJ databases">
        <title>Genome of toxic invasive species Heracleum sosnowskyi carries increased number of genes despite the absence of recent whole-genome duplications.</title>
        <authorList>
            <person name="Schelkunov M."/>
            <person name="Shtratnikova V."/>
            <person name="Makarenko M."/>
            <person name="Klepikova A."/>
            <person name="Omelchenko D."/>
            <person name="Novikova G."/>
            <person name="Obukhova E."/>
            <person name="Bogdanov V."/>
            <person name="Penin A."/>
            <person name="Logacheva M."/>
        </authorList>
    </citation>
    <scope>NUCLEOTIDE SEQUENCE</scope>
    <source>
        <strain evidence="3">Hsosn_3</strain>
        <tissue evidence="3">Leaf</tissue>
    </source>
</reference>
<evidence type="ECO:0000313" key="4">
    <source>
        <dbReference type="Proteomes" id="UP001237642"/>
    </source>
</evidence>
<accession>A0AAD8N7A4</accession>
<dbReference type="PANTHER" id="PTHR45825:SF11">
    <property type="entry name" value="ALPHA AMYLASE DOMAIN-CONTAINING PROTEIN"/>
    <property type="match status" value="1"/>
</dbReference>
<evidence type="ECO:0000313" key="3">
    <source>
        <dbReference type="EMBL" id="KAK1399364.1"/>
    </source>
</evidence>
<reference evidence="3" key="2">
    <citation type="submission" date="2023-05" db="EMBL/GenBank/DDBJ databases">
        <authorList>
            <person name="Schelkunov M.I."/>
        </authorList>
    </citation>
    <scope>NUCLEOTIDE SEQUENCE</scope>
    <source>
        <strain evidence="3">Hsosn_3</strain>
        <tissue evidence="3">Leaf</tissue>
    </source>
</reference>
<protein>
    <recommendedName>
        <fullName evidence="5">Glycosyl transferase family 1 domain-containing protein</fullName>
    </recommendedName>
</protein>
<name>A0AAD8N7A4_9APIA</name>
<dbReference type="AlphaFoldDB" id="A0AAD8N7A4"/>
<keyword evidence="2" id="KW-0934">Plastid</keyword>
<dbReference type="GO" id="GO:0009507">
    <property type="term" value="C:chloroplast"/>
    <property type="evidence" value="ECO:0007669"/>
    <property type="project" value="TreeGrafter"/>
</dbReference>